<keyword evidence="2" id="KW-1185">Reference proteome</keyword>
<dbReference type="EMBL" id="CAJNIZ010047312">
    <property type="protein sequence ID" value="CAE7765965.1"/>
    <property type="molecule type" value="Genomic_DNA"/>
</dbReference>
<feature type="non-terminal residue" evidence="1">
    <location>
        <position position="1"/>
    </location>
</feature>
<organism evidence="1 2">
    <name type="scientific">Symbiodinium pilosum</name>
    <name type="common">Dinoflagellate</name>
    <dbReference type="NCBI Taxonomy" id="2952"/>
    <lineage>
        <taxon>Eukaryota</taxon>
        <taxon>Sar</taxon>
        <taxon>Alveolata</taxon>
        <taxon>Dinophyceae</taxon>
        <taxon>Suessiales</taxon>
        <taxon>Symbiodiniaceae</taxon>
        <taxon>Symbiodinium</taxon>
    </lineage>
</organism>
<dbReference type="AlphaFoldDB" id="A0A812Y7M3"/>
<name>A0A812Y7M3_SYMPI</name>
<proteinExistence type="predicted"/>
<feature type="non-terminal residue" evidence="1">
    <location>
        <position position="169"/>
    </location>
</feature>
<protein>
    <submittedName>
        <fullName evidence="1">Uncharacterized protein</fullName>
    </submittedName>
</protein>
<dbReference type="OrthoDB" id="441695at2759"/>
<dbReference type="SUPFAM" id="SSF51445">
    <property type="entry name" value="(Trans)glycosidases"/>
    <property type="match status" value="1"/>
</dbReference>
<evidence type="ECO:0000313" key="2">
    <source>
        <dbReference type="Proteomes" id="UP000649617"/>
    </source>
</evidence>
<sequence length="169" mass="19165">TQIPSNATITPFHSMCYAPTPAKNITHFYTDDYMGEWAQPFWGNPGRQDLDVIRSLNVDALRLYGNDPRLNHVPFLNRAYELGLGVVVAISDYPYTQDPTGKCAADLPYDCFKEVRSQYSDMLRNGFATKSADGRMYYHPSIKAVILINEPELKITYNKTIAKESWSEG</sequence>
<dbReference type="Proteomes" id="UP000649617">
    <property type="component" value="Unassembled WGS sequence"/>
</dbReference>
<reference evidence="1" key="1">
    <citation type="submission" date="2021-02" db="EMBL/GenBank/DDBJ databases">
        <authorList>
            <person name="Dougan E. K."/>
            <person name="Rhodes N."/>
            <person name="Thang M."/>
            <person name="Chan C."/>
        </authorList>
    </citation>
    <scope>NUCLEOTIDE SEQUENCE</scope>
</reference>
<gene>
    <name evidence="1" type="ORF">SPIL2461_LOCUS22458</name>
</gene>
<evidence type="ECO:0000313" key="1">
    <source>
        <dbReference type="EMBL" id="CAE7765965.1"/>
    </source>
</evidence>
<dbReference type="Gene3D" id="3.20.20.80">
    <property type="entry name" value="Glycosidases"/>
    <property type="match status" value="1"/>
</dbReference>
<comment type="caution">
    <text evidence="1">The sequence shown here is derived from an EMBL/GenBank/DDBJ whole genome shotgun (WGS) entry which is preliminary data.</text>
</comment>
<accession>A0A812Y7M3</accession>
<dbReference type="InterPro" id="IPR017853">
    <property type="entry name" value="GH"/>
</dbReference>